<organism evidence="2 3">
    <name type="scientific">Camelina sativa</name>
    <name type="common">False flax</name>
    <name type="synonym">Myagrum sativum</name>
    <dbReference type="NCBI Taxonomy" id="90675"/>
    <lineage>
        <taxon>Eukaryota</taxon>
        <taxon>Viridiplantae</taxon>
        <taxon>Streptophyta</taxon>
        <taxon>Embryophyta</taxon>
        <taxon>Tracheophyta</taxon>
        <taxon>Spermatophyta</taxon>
        <taxon>Magnoliopsida</taxon>
        <taxon>eudicotyledons</taxon>
        <taxon>Gunneridae</taxon>
        <taxon>Pentapetalae</taxon>
        <taxon>rosids</taxon>
        <taxon>malvids</taxon>
        <taxon>Brassicales</taxon>
        <taxon>Brassicaceae</taxon>
        <taxon>Camelineae</taxon>
        <taxon>Camelina</taxon>
    </lineage>
</organism>
<sequence>MGDNTLVGFFYKHGKTCVFWDVNDYPIPDGLDPSSIYQSIKDAIKKHGCDAEVTIHAYADDNTVSDDLRRQLLDAGFKFEVFSPGGDHARHCTMYCDMVLWAFKHPTPPLNLIVLAKVFDCEGDFYTFMCALRISYHAVLFSEKKQIWPGAPLFTSIFDGGRNNISGSSLNVSGS</sequence>
<dbReference type="Pfam" id="PF01936">
    <property type="entry name" value="NYN"/>
    <property type="match status" value="1"/>
</dbReference>
<dbReference type="InterPro" id="IPR024768">
    <property type="entry name" value="Marf1"/>
</dbReference>
<name>A0ABM0UZE9_CAMSA</name>
<reference evidence="3" key="2">
    <citation type="submission" date="2025-08" db="UniProtKB">
        <authorList>
            <consortium name="RefSeq"/>
        </authorList>
    </citation>
    <scope>IDENTIFICATION</scope>
    <source>
        <tissue evidence="3">Leaf</tissue>
    </source>
</reference>
<feature type="domain" description="NYN" evidence="1">
    <location>
        <begin position="15"/>
        <end position="136"/>
    </location>
</feature>
<dbReference type="PANTHER" id="PTHR14379">
    <property type="entry name" value="LIMKAIN B LKAP"/>
    <property type="match status" value="1"/>
</dbReference>
<gene>
    <name evidence="3" type="primary">LOC104730993</name>
</gene>
<dbReference type="GeneID" id="104730993"/>
<dbReference type="Proteomes" id="UP000694864">
    <property type="component" value="Chromosome 12"/>
</dbReference>
<dbReference type="CDD" id="cd10910">
    <property type="entry name" value="PIN_limkain_b1_N_like"/>
    <property type="match status" value="1"/>
</dbReference>
<keyword evidence="2" id="KW-1185">Reference proteome</keyword>
<accession>A0ABM0UZE9</accession>
<evidence type="ECO:0000313" key="3">
    <source>
        <dbReference type="RefSeq" id="XP_010448545.1"/>
    </source>
</evidence>
<reference evidence="2" key="1">
    <citation type="journal article" date="2014" name="Nat. Commun.">
        <title>The emerging biofuel crop Camelina sativa retains a highly undifferentiated hexaploid genome structure.</title>
        <authorList>
            <person name="Kagale S."/>
            <person name="Koh C."/>
            <person name="Nixon J."/>
            <person name="Bollina V."/>
            <person name="Clarke W.E."/>
            <person name="Tuteja R."/>
            <person name="Spillane C."/>
            <person name="Robinson S.J."/>
            <person name="Links M.G."/>
            <person name="Clarke C."/>
            <person name="Higgins E.E."/>
            <person name="Huebert T."/>
            <person name="Sharpe A.G."/>
            <person name="Parkin I.A."/>
        </authorList>
    </citation>
    <scope>NUCLEOTIDE SEQUENCE [LARGE SCALE GENOMIC DNA]</scope>
    <source>
        <strain evidence="2">cv. DH55</strain>
    </source>
</reference>
<dbReference type="PANTHER" id="PTHR14379:SF7">
    <property type="entry name" value="ENDONUCLEASE OR GLYCOSYL HYDROLASE-RELATED"/>
    <property type="match status" value="1"/>
</dbReference>
<proteinExistence type="predicted"/>
<dbReference type="RefSeq" id="XP_010448545.1">
    <property type="nucleotide sequence ID" value="XM_010450243.2"/>
</dbReference>
<evidence type="ECO:0000259" key="1">
    <source>
        <dbReference type="Pfam" id="PF01936"/>
    </source>
</evidence>
<protein>
    <submittedName>
        <fullName evidence="3">Uncharacterized protein LOC104730993</fullName>
    </submittedName>
</protein>
<dbReference type="InterPro" id="IPR021139">
    <property type="entry name" value="NYN"/>
</dbReference>
<evidence type="ECO:0000313" key="2">
    <source>
        <dbReference type="Proteomes" id="UP000694864"/>
    </source>
</evidence>